<reference evidence="10 11" key="1">
    <citation type="submission" date="2024-11" db="EMBL/GenBank/DDBJ databases">
        <title>Chromosome-level genome assembly of the freshwater bivalve Anodonta woodiana.</title>
        <authorList>
            <person name="Chen X."/>
        </authorList>
    </citation>
    <scope>NUCLEOTIDE SEQUENCE [LARGE SCALE GENOMIC DNA]</scope>
    <source>
        <strain evidence="10">MN2024</strain>
        <tissue evidence="10">Gills</tissue>
    </source>
</reference>
<evidence type="ECO:0000256" key="6">
    <source>
        <dbReference type="ARBA" id="ARBA00023136"/>
    </source>
</evidence>
<dbReference type="Pfam" id="PF25987">
    <property type="entry name" value="PRRT3"/>
    <property type="match status" value="1"/>
</dbReference>
<evidence type="ECO:0000256" key="5">
    <source>
        <dbReference type="ARBA" id="ARBA00022989"/>
    </source>
</evidence>
<name>A0ABD3VM08_SINWO</name>
<accession>A0ABD3VM08</accession>
<dbReference type="InterPro" id="IPR059081">
    <property type="entry name" value="PRRT3-4"/>
</dbReference>
<comment type="caution">
    <text evidence="10">The sequence shown here is derived from an EMBL/GenBank/DDBJ whole genome shotgun (WGS) entry which is preliminary data.</text>
</comment>
<keyword evidence="2" id="KW-0597">Phosphoprotein</keyword>
<evidence type="ECO:0000313" key="11">
    <source>
        <dbReference type="Proteomes" id="UP001634394"/>
    </source>
</evidence>
<sequence length="510" mass="58518">MVSNISYPRAHKPSENRFLEPLPDWNNFTGTLGTTWYVLTYGYGTLFLVETCIGLVVTIRYNCTLVRRRQPSIAIFGVLISGISMGMFSFIDPYCRWNRLPPFCVRIMLQSLKPSALAMYISLQNSLLYMSSAQVTENSFRRNKYTLSLTLFYFCLIVFTESLLHFKPNMKWIVIIPEHIFISLSIYLSVCFVYTGFKLSNKQDETRNMDDETSESSKDIYCDESFQSQRKRRKTSFGYKNPQSHSGNGRFRLRSKRQCPNSNANTGDTDSSDSKRLKPCVSDNQNTARSVISETEFLNKSFEPFLTWGLDATSNTELLQYISMEGNNVSLSPTANSDACIEEENQNIAYCRSTEVLLEDFTLESGYLADIENEQTEKEETIQTTCSTSLDKEMISQKFPVIVPRSFPHLRFYMIRQCRLVQSVVNIGYGIGFLLIVNTVFVLYAVFGVYGVFSTVSEASPWPWLLFQLLHRSVEFGLLTLLLVAISIIVRFVAYGRSRHKRLIKRDTKI</sequence>
<proteinExistence type="predicted"/>
<dbReference type="Proteomes" id="UP001634394">
    <property type="component" value="Unassembled WGS sequence"/>
</dbReference>
<evidence type="ECO:0000256" key="1">
    <source>
        <dbReference type="ARBA" id="ARBA00004141"/>
    </source>
</evidence>
<feature type="compositionally biased region" description="Polar residues" evidence="7">
    <location>
        <begin position="258"/>
        <end position="269"/>
    </location>
</feature>
<gene>
    <name evidence="10" type="ORF">ACJMK2_008183</name>
</gene>
<dbReference type="AlphaFoldDB" id="A0ABD3VM08"/>
<keyword evidence="5 8" id="KW-1133">Transmembrane helix</keyword>
<keyword evidence="4" id="KW-0732">Signal</keyword>
<feature type="region of interest" description="Disordered" evidence="7">
    <location>
        <begin position="225"/>
        <end position="282"/>
    </location>
</feature>
<feature type="domain" description="Proline-rich transmembrane protein 3/4" evidence="9">
    <location>
        <begin position="13"/>
        <end position="207"/>
    </location>
</feature>
<feature type="transmembrane region" description="Helical" evidence="8">
    <location>
        <begin position="111"/>
        <end position="133"/>
    </location>
</feature>
<dbReference type="EMBL" id="JBJQND010000011">
    <property type="protein sequence ID" value="KAL3862196.1"/>
    <property type="molecule type" value="Genomic_DNA"/>
</dbReference>
<dbReference type="InterPro" id="IPR052836">
    <property type="entry name" value="PRRT_domain-containing"/>
</dbReference>
<evidence type="ECO:0000259" key="9">
    <source>
        <dbReference type="Pfam" id="PF25987"/>
    </source>
</evidence>
<evidence type="ECO:0000313" key="10">
    <source>
        <dbReference type="EMBL" id="KAL3862196.1"/>
    </source>
</evidence>
<evidence type="ECO:0000256" key="8">
    <source>
        <dbReference type="SAM" id="Phobius"/>
    </source>
</evidence>
<evidence type="ECO:0000256" key="7">
    <source>
        <dbReference type="SAM" id="MobiDB-lite"/>
    </source>
</evidence>
<evidence type="ECO:0000256" key="4">
    <source>
        <dbReference type="ARBA" id="ARBA00022729"/>
    </source>
</evidence>
<evidence type="ECO:0000256" key="2">
    <source>
        <dbReference type="ARBA" id="ARBA00022553"/>
    </source>
</evidence>
<dbReference type="PANTHER" id="PTHR35578:SF6">
    <property type="entry name" value="PROLINE-RICH TRANSMEMBRANE PROTEIN 4"/>
    <property type="match status" value="1"/>
</dbReference>
<keyword evidence="11" id="KW-1185">Reference proteome</keyword>
<feature type="transmembrane region" description="Helical" evidence="8">
    <location>
        <begin position="473"/>
        <end position="496"/>
    </location>
</feature>
<organism evidence="10 11">
    <name type="scientific">Sinanodonta woodiana</name>
    <name type="common">Chinese pond mussel</name>
    <name type="synonym">Anodonta woodiana</name>
    <dbReference type="NCBI Taxonomy" id="1069815"/>
    <lineage>
        <taxon>Eukaryota</taxon>
        <taxon>Metazoa</taxon>
        <taxon>Spiralia</taxon>
        <taxon>Lophotrochozoa</taxon>
        <taxon>Mollusca</taxon>
        <taxon>Bivalvia</taxon>
        <taxon>Autobranchia</taxon>
        <taxon>Heteroconchia</taxon>
        <taxon>Palaeoheterodonta</taxon>
        <taxon>Unionida</taxon>
        <taxon>Unionoidea</taxon>
        <taxon>Unionidae</taxon>
        <taxon>Unioninae</taxon>
        <taxon>Sinanodonta</taxon>
    </lineage>
</organism>
<keyword evidence="6 8" id="KW-0472">Membrane</keyword>
<keyword evidence="3 8" id="KW-0812">Transmembrane</keyword>
<feature type="transmembrane region" description="Helical" evidence="8">
    <location>
        <begin position="145"/>
        <end position="166"/>
    </location>
</feature>
<dbReference type="PANTHER" id="PTHR35578">
    <property type="entry name" value="PROLINE-RICH TRANSMEMBRANE PROTEIN 4-RELATED"/>
    <property type="match status" value="1"/>
</dbReference>
<feature type="transmembrane region" description="Helical" evidence="8">
    <location>
        <begin position="424"/>
        <end position="453"/>
    </location>
</feature>
<feature type="transmembrane region" description="Helical" evidence="8">
    <location>
        <begin position="41"/>
        <end position="61"/>
    </location>
</feature>
<evidence type="ECO:0000256" key="3">
    <source>
        <dbReference type="ARBA" id="ARBA00022692"/>
    </source>
</evidence>
<protein>
    <recommendedName>
        <fullName evidence="9">Proline-rich transmembrane protein 3/4 domain-containing protein</fullName>
    </recommendedName>
</protein>
<feature type="transmembrane region" description="Helical" evidence="8">
    <location>
        <begin position="172"/>
        <end position="197"/>
    </location>
</feature>
<comment type="subcellular location">
    <subcellularLocation>
        <location evidence="1">Membrane</location>
        <topology evidence="1">Multi-pass membrane protein</topology>
    </subcellularLocation>
</comment>
<feature type="transmembrane region" description="Helical" evidence="8">
    <location>
        <begin position="73"/>
        <end position="91"/>
    </location>
</feature>